<dbReference type="AlphaFoldDB" id="A0A6P3GYH7"/>
<dbReference type="GeneID" id="104983610"/>
<name>A0A6P3GYH7_BISBB</name>
<keyword evidence="2" id="KW-1185">Reference proteome</keyword>
<proteinExistence type="predicted"/>
<protein>
    <submittedName>
        <fullName evidence="3">Amyloid beta A4 precursor protein-binding family A member 2-like</fullName>
    </submittedName>
</protein>
<dbReference type="OrthoDB" id="10620307at2759"/>
<reference evidence="3" key="1">
    <citation type="submission" date="2025-08" db="UniProtKB">
        <authorList>
            <consortium name="RefSeq"/>
        </authorList>
    </citation>
    <scope>IDENTIFICATION</scope>
    <source>
        <tissue evidence="3">Blood</tissue>
    </source>
</reference>
<dbReference type="RefSeq" id="XP_010831450.1">
    <property type="nucleotide sequence ID" value="XM_010833148.1"/>
</dbReference>
<accession>A0A6P3GYH7</accession>
<evidence type="ECO:0000256" key="1">
    <source>
        <dbReference type="SAM" id="MobiDB-lite"/>
    </source>
</evidence>
<evidence type="ECO:0000313" key="2">
    <source>
        <dbReference type="Proteomes" id="UP000515208"/>
    </source>
</evidence>
<gene>
    <name evidence="3" type="primary">LOC104983610</name>
</gene>
<dbReference type="KEGG" id="bbis:104983610"/>
<dbReference type="Proteomes" id="UP000515208">
    <property type="component" value="Unplaced"/>
</dbReference>
<feature type="compositionally biased region" description="Acidic residues" evidence="1">
    <location>
        <begin position="7"/>
        <end position="17"/>
    </location>
</feature>
<evidence type="ECO:0000313" key="3">
    <source>
        <dbReference type="RefSeq" id="XP_010831450.1"/>
    </source>
</evidence>
<feature type="compositionally biased region" description="Basic and acidic residues" evidence="1">
    <location>
        <begin position="74"/>
        <end position="88"/>
    </location>
</feature>
<feature type="region of interest" description="Disordered" evidence="1">
    <location>
        <begin position="1"/>
        <end position="88"/>
    </location>
</feature>
<organism evidence="2 3">
    <name type="scientific">Bison bison bison</name>
    <name type="common">North American plains bison</name>
    <dbReference type="NCBI Taxonomy" id="43346"/>
    <lineage>
        <taxon>Eukaryota</taxon>
        <taxon>Metazoa</taxon>
        <taxon>Chordata</taxon>
        <taxon>Craniata</taxon>
        <taxon>Vertebrata</taxon>
        <taxon>Euteleostomi</taxon>
        <taxon>Mammalia</taxon>
        <taxon>Eutheria</taxon>
        <taxon>Laurasiatheria</taxon>
        <taxon>Artiodactyla</taxon>
        <taxon>Ruminantia</taxon>
        <taxon>Pecora</taxon>
        <taxon>Bovidae</taxon>
        <taxon>Bovinae</taxon>
        <taxon>Bison</taxon>
    </lineage>
</organism>
<sequence length="88" mass="9827">MHHLEMDECQEAVEEWTEPGPGDSPKAVPPTEASFGPSRQECRPKHKGRPKSLNLPPEAKHPANAQRSFKTKTRTSEKRPKCPQEEGG</sequence>